<dbReference type="RefSeq" id="WP_101683936.1">
    <property type="nucleotide sequence ID" value="NZ_PJRP01000013.1"/>
</dbReference>
<evidence type="ECO:0000313" key="3">
    <source>
        <dbReference type="EMBL" id="PLP98175.1"/>
    </source>
</evidence>
<sequence length="116" mass="11949">MTAPNWKAMALTGTVAIATMMAGCAAQPQAPQPPAGGVANPGPQGGRGTPEGCQADKLGDDALIGKTEAEAAKLLDGCAWRFGNREGQHMPGTMDYNPQRRTIDVMGGKVTAVRRG</sequence>
<keyword evidence="2" id="KW-0732">Signal</keyword>
<feature type="compositionally biased region" description="Low complexity" evidence="1">
    <location>
        <begin position="26"/>
        <end position="42"/>
    </location>
</feature>
<feature type="chain" id="PRO_5014982428" description="Lipoprotein" evidence="2">
    <location>
        <begin position="26"/>
        <end position="116"/>
    </location>
</feature>
<dbReference type="STRING" id="82633.GCA_000974605_05595"/>
<comment type="caution">
    <text evidence="3">The sequence shown here is derived from an EMBL/GenBank/DDBJ whole genome shotgun (WGS) entry which is preliminary data.</text>
</comment>
<organism evidence="3 4">
    <name type="scientific">Cupriavidus pauculus</name>
    <dbReference type="NCBI Taxonomy" id="82633"/>
    <lineage>
        <taxon>Bacteria</taxon>
        <taxon>Pseudomonadati</taxon>
        <taxon>Pseudomonadota</taxon>
        <taxon>Betaproteobacteria</taxon>
        <taxon>Burkholderiales</taxon>
        <taxon>Burkholderiaceae</taxon>
        <taxon>Cupriavidus</taxon>
    </lineage>
</organism>
<gene>
    <name evidence="3" type="ORF">CYJ10_23960</name>
</gene>
<accession>A0A2N5C7H8</accession>
<protein>
    <recommendedName>
        <fullName evidence="5">Lipoprotein</fullName>
    </recommendedName>
</protein>
<feature type="region of interest" description="Disordered" evidence="1">
    <location>
        <begin position="26"/>
        <end position="57"/>
    </location>
</feature>
<dbReference type="AlphaFoldDB" id="A0A2N5C7H8"/>
<reference evidence="3 4" key="1">
    <citation type="submission" date="2017-12" db="EMBL/GenBank/DDBJ databases">
        <title>Genome sequence of the active heterotrophic nitrifier-denitrifier, Cupriavidus pauculus UM1.</title>
        <authorList>
            <person name="Putonti C."/>
            <person name="Castignetti D."/>
        </authorList>
    </citation>
    <scope>NUCLEOTIDE SEQUENCE [LARGE SCALE GENOMIC DNA]</scope>
    <source>
        <strain evidence="3 4">UM1</strain>
    </source>
</reference>
<evidence type="ECO:0008006" key="5">
    <source>
        <dbReference type="Google" id="ProtNLM"/>
    </source>
</evidence>
<evidence type="ECO:0000256" key="1">
    <source>
        <dbReference type="SAM" id="MobiDB-lite"/>
    </source>
</evidence>
<feature type="signal peptide" evidence="2">
    <location>
        <begin position="1"/>
        <end position="25"/>
    </location>
</feature>
<evidence type="ECO:0000256" key="2">
    <source>
        <dbReference type="SAM" id="SignalP"/>
    </source>
</evidence>
<evidence type="ECO:0000313" key="4">
    <source>
        <dbReference type="Proteomes" id="UP000234341"/>
    </source>
</evidence>
<dbReference type="EMBL" id="PJRP01000013">
    <property type="protein sequence ID" value="PLP98175.1"/>
    <property type="molecule type" value="Genomic_DNA"/>
</dbReference>
<dbReference type="OrthoDB" id="8967138at2"/>
<proteinExistence type="predicted"/>
<dbReference type="PROSITE" id="PS51257">
    <property type="entry name" value="PROKAR_LIPOPROTEIN"/>
    <property type="match status" value="1"/>
</dbReference>
<dbReference type="Proteomes" id="UP000234341">
    <property type="component" value="Unassembled WGS sequence"/>
</dbReference>
<name>A0A2N5C7H8_9BURK</name>